<dbReference type="EMBL" id="FRAU01000003">
    <property type="protein sequence ID" value="SHK45973.1"/>
    <property type="molecule type" value="Genomic_DNA"/>
</dbReference>
<name>A0A1M6SMN5_9BACT</name>
<evidence type="ECO:0000313" key="1">
    <source>
        <dbReference type="EMBL" id="SHK45973.1"/>
    </source>
</evidence>
<dbReference type="STRING" id="633813.SAMN04488087_1151"/>
<evidence type="ECO:0008006" key="3">
    <source>
        <dbReference type="Google" id="ProtNLM"/>
    </source>
</evidence>
<keyword evidence="2" id="KW-1185">Reference proteome</keyword>
<dbReference type="AlphaFoldDB" id="A0A1M6SMN5"/>
<proteinExistence type="predicted"/>
<dbReference type="OrthoDB" id="1452810at2"/>
<dbReference type="RefSeq" id="WP_072715015.1">
    <property type="nucleotide sequence ID" value="NZ_FRAU01000003.1"/>
</dbReference>
<dbReference type="Proteomes" id="UP000185812">
    <property type="component" value="Unassembled WGS sequence"/>
</dbReference>
<gene>
    <name evidence="1" type="ORF">SAMN04488087_1151</name>
</gene>
<sequence>MLINLSNHPATSWGAPQRAAAAPYGPIEDWPFPAIPPEWDDRQVAALAQRYARRITDRLREAGPGPHAVHVMGEQTFTCTLVRLLQQKGILCLAATSHRIVEEDPTRGRKIAYFRFVRFRKYPVCLQSS</sequence>
<evidence type="ECO:0000313" key="2">
    <source>
        <dbReference type="Proteomes" id="UP000185812"/>
    </source>
</evidence>
<reference evidence="2" key="1">
    <citation type="submission" date="2016-11" db="EMBL/GenBank/DDBJ databases">
        <authorList>
            <person name="Varghese N."/>
            <person name="Submissions S."/>
        </authorList>
    </citation>
    <scope>NUCLEOTIDE SEQUENCE [LARGE SCALE GENOMIC DNA]</scope>
    <source>
        <strain evidence="2">DSM 22212</strain>
    </source>
</reference>
<protein>
    <recommendedName>
        <fullName evidence="3">CRISPR-associated protein</fullName>
    </recommendedName>
</protein>
<accession>A0A1M6SMN5</accession>
<organism evidence="1 2">
    <name type="scientific">Rhodothermus profundi</name>
    <dbReference type="NCBI Taxonomy" id="633813"/>
    <lineage>
        <taxon>Bacteria</taxon>
        <taxon>Pseudomonadati</taxon>
        <taxon>Rhodothermota</taxon>
        <taxon>Rhodothermia</taxon>
        <taxon>Rhodothermales</taxon>
        <taxon>Rhodothermaceae</taxon>
        <taxon>Rhodothermus</taxon>
    </lineage>
</organism>